<dbReference type="GO" id="GO:0005576">
    <property type="term" value="C:extracellular region"/>
    <property type="evidence" value="ECO:0007669"/>
    <property type="project" value="TreeGrafter"/>
</dbReference>
<evidence type="ECO:0000313" key="9">
    <source>
        <dbReference type="Proteomes" id="UP000254425"/>
    </source>
</evidence>
<name>A0A345XZM2_9ACTN</name>
<dbReference type="PROSITE" id="PS52029">
    <property type="entry name" value="LD_TPASE"/>
    <property type="match status" value="1"/>
</dbReference>
<dbReference type="GO" id="GO:0016740">
    <property type="term" value="F:transferase activity"/>
    <property type="evidence" value="ECO:0007669"/>
    <property type="project" value="UniProtKB-KW"/>
</dbReference>
<gene>
    <name evidence="8" type="ORF">DVA86_04670</name>
</gene>
<dbReference type="Gene3D" id="2.40.440.10">
    <property type="entry name" value="L,D-transpeptidase catalytic domain-like"/>
    <property type="match status" value="1"/>
</dbReference>
<dbReference type="GO" id="GO:0008360">
    <property type="term" value="P:regulation of cell shape"/>
    <property type="evidence" value="ECO:0007669"/>
    <property type="project" value="UniProtKB-UniRule"/>
</dbReference>
<dbReference type="InterPro" id="IPR038063">
    <property type="entry name" value="Transpep_catalytic_dom"/>
</dbReference>
<dbReference type="KEGG" id="sarm:DVA86_04670"/>
<evidence type="ECO:0000256" key="6">
    <source>
        <dbReference type="PROSITE-ProRule" id="PRU01373"/>
    </source>
</evidence>
<evidence type="ECO:0000256" key="1">
    <source>
        <dbReference type="ARBA" id="ARBA00004752"/>
    </source>
</evidence>
<proteinExistence type="predicted"/>
<dbReference type="AlphaFoldDB" id="A0A345XZM2"/>
<accession>A0A345XZM2</accession>
<dbReference type="GO" id="GO:0018104">
    <property type="term" value="P:peptidoglycan-protein cross-linking"/>
    <property type="evidence" value="ECO:0007669"/>
    <property type="project" value="TreeGrafter"/>
</dbReference>
<keyword evidence="4 6" id="KW-0573">Peptidoglycan synthesis</keyword>
<protein>
    <submittedName>
        <fullName evidence="8">Murein L,D-transpeptidase</fullName>
    </submittedName>
</protein>
<organism evidence="8 9">
    <name type="scientific">Streptomyces armeniacus</name>
    <dbReference type="NCBI Taxonomy" id="83291"/>
    <lineage>
        <taxon>Bacteria</taxon>
        <taxon>Bacillati</taxon>
        <taxon>Actinomycetota</taxon>
        <taxon>Actinomycetes</taxon>
        <taxon>Kitasatosporales</taxon>
        <taxon>Streptomycetaceae</taxon>
        <taxon>Streptomyces</taxon>
    </lineage>
</organism>
<evidence type="ECO:0000256" key="4">
    <source>
        <dbReference type="ARBA" id="ARBA00022984"/>
    </source>
</evidence>
<keyword evidence="2" id="KW-0808">Transferase</keyword>
<dbReference type="PANTHER" id="PTHR30582:SF33">
    <property type="entry name" value="EXPORTED PROTEIN"/>
    <property type="match status" value="1"/>
</dbReference>
<reference evidence="8 9" key="1">
    <citation type="submission" date="2018-07" db="EMBL/GenBank/DDBJ databases">
        <title>Draft genome of the type strain Streptomyces armeniacus ATCC 15676.</title>
        <authorList>
            <person name="Labana P."/>
            <person name="Gosse J.T."/>
            <person name="Boddy C.N."/>
        </authorList>
    </citation>
    <scope>NUCLEOTIDE SEQUENCE [LARGE SCALE GENOMIC DNA]</scope>
    <source>
        <strain evidence="8 9">ATCC 15676</strain>
    </source>
</reference>
<evidence type="ECO:0000313" key="8">
    <source>
        <dbReference type="EMBL" id="AXK37088.1"/>
    </source>
</evidence>
<keyword evidence="9" id="KW-1185">Reference proteome</keyword>
<dbReference type="InterPro" id="IPR005490">
    <property type="entry name" value="LD_TPept_cat_dom"/>
</dbReference>
<dbReference type="InterPro" id="IPR050979">
    <property type="entry name" value="LD-transpeptidase"/>
</dbReference>
<dbReference type="SUPFAM" id="SSF141523">
    <property type="entry name" value="L,D-transpeptidase catalytic domain-like"/>
    <property type="match status" value="1"/>
</dbReference>
<dbReference type="PANTHER" id="PTHR30582">
    <property type="entry name" value="L,D-TRANSPEPTIDASE"/>
    <property type="match status" value="1"/>
</dbReference>
<comment type="pathway">
    <text evidence="1 6">Cell wall biogenesis; peptidoglycan biosynthesis.</text>
</comment>
<keyword evidence="5 6" id="KW-0961">Cell wall biogenesis/degradation</keyword>
<evidence type="ECO:0000256" key="5">
    <source>
        <dbReference type="ARBA" id="ARBA00023316"/>
    </source>
</evidence>
<dbReference type="CDD" id="cd16913">
    <property type="entry name" value="YkuD_like"/>
    <property type="match status" value="1"/>
</dbReference>
<dbReference type="UniPathway" id="UPA00219"/>
<dbReference type="Proteomes" id="UP000254425">
    <property type="component" value="Chromosome"/>
</dbReference>
<dbReference type="Pfam" id="PF03734">
    <property type="entry name" value="YkuD"/>
    <property type="match status" value="1"/>
</dbReference>
<dbReference type="SUPFAM" id="SSF47090">
    <property type="entry name" value="PGBD-like"/>
    <property type="match status" value="1"/>
</dbReference>
<dbReference type="EMBL" id="CP031320">
    <property type="protein sequence ID" value="AXK37088.1"/>
    <property type="molecule type" value="Genomic_DNA"/>
</dbReference>
<evidence type="ECO:0000256" key="2">
    <source>
        <dbReference type="ARBA" id="ARBA00022679"/>
    </source>
</evidence>
<feature type="domain" description="L,D-TPase catalytic" evidence="7">
    <location>
        <begin position="80"/>
        <end position="190"/>
    </location>
</feature>
<evidence type="ECO:0000256" key="3">
    <source>
        <dbReference type="ARBA" id="ARBA00022960"/>
    </source>
</evidence>
<evidence type="ECO:0000259" key="7">
    <source>
        <dbReference type="PROSITE" id="PS52029"/>
    </source>
</evidence>
<feature type="active site" description="Proton donor/acceptor" evidence="6">
    <location>
        <position position="151"/>
    </location>
</feature>
<dbReference type="InterPro" id="IPR036365">
    <property type="entry name" value="PGBD-like_sf"/>
</dbReference>
<feature type="active site" description="Nucleophile" evidence="6">
    <location>
        <position position="166"/>
    </location>
</feature>
<keyword evidence="3 6" id="KW-0133">Cell shape</keyword>
<sequence length="196" mass="22675">MPRCSRSTGPYQRFVERYLKLKVDGRQSPSDCLAIQKYQTAVGIYPNSGFAGPVTWKVMTLRWAQKHPDRLRGCPTARGKVVCMDLNRQLLWVTNNGRMVYKPVPVRTGKPGYETRTGWNRITNRVRHEWSRLYESPMPFSQYFNGGQAIHGVYDDLYTTSGSHGCVNLEYQDAARLWKLLRQGDRVYSWGRKPNP</sequence>
<dbReference type="GO" id="GO:0071972">
    <property type="term" value="F:peptidoglycan L,D-transpeptidase activity"/>
    <property type="evidence" value="ECO:0007669"/>
    <property type="project" value="TreeGrafter"/>
</dbReference>
<dbReference type="GO" id="GO:0071555">
    <property type="term" value="P:cell wall organization"/>
    <property type="evidence" value="ECO:0007669"/>
    <property type="project" value="UniProtKB-UniRule"/>
</dbReference>